<name>A0A929L2C1_9SPHI</name>
<sequence length="276" mass="30730">MKKQFTLAMACVAMLFVFSCKNTSTPEPTNDDNTPKKVKVPIKITYSRKLQPGEPGFGNTVDGYQTTFTTFAYDDKKRLSIRLQQGVETRFTYDANGRVGGFTTTNGTTLTEATISYEGDLVKTVRSKTYVNGALALDYVYTYNYTGNKLMEIIHKWDGQLAATYQFTYTGANPTKMTVRDISNPMDQEFTYDDKKTPYDNLSAKVALSLPVTPFSLNNVLTRANKLINIANNTSSATNVYTYDADGFPKTQVSTSLVSQSPTPSETRSTIEYTEL</sequence>
<dbReference type="Proteomes" id="UP000622475">
    <property type="component" value="Unassembled WGS sequence"/>
</dbReference>
<keyword evidence="2" id="KW-0732">Signal</keyword>
<evidence type="ECO:0000313" key="4">
    <source>
        <dbReference type="Proteomes" id="UP000622475"/>
    </source>
</evidence>
<dbReference type="NCBIfam" id="TIGR01643">
    <property type="entry name" value="YD_repeat_2x"/>
    <property type="match status" value="1"/>
</dbReference>
<evidence type="ECO:0000256" key="2">
    <source>
        <dbReference type="SAM" id="SignalP"/>
    </source>
</evidence>
<accession>A0A929L2C1</accession>
<reference evidence="3" key="1">
    <citation type="submission" date="2020-10" db="EMBL/GenBank/DDBJ databases">
        <title>Mucilaginibacter mali sp. nov., isolated from rhizosphere soil of apple orchard.</title>
        <authorList>
            <person name="Lee J.-S."/>
            <person name="Kim H.S."/>
            <person name="Kim J.-S."/>
        </authorList>
    </citation>
    <scope>NUCLEOTIDE SEQUENCE</scope>
    <source>
        <strain evidence="3">KCTC 22746</strain>
    </source>
</reference>
<comment type="caution">
    <text evidence="3">The sequence shown here is derived from an EMBL/GenBank/DDBJ whole genome shotgun (WGS) entry which is preliminary data.</text>
</comment>
<gene>
    <name evidence="3" type="ORF">IRJ16_13000</name>
</gene>
<evidence type="ECO:0008006" key="5">
    <source>
        <dbReference type="Google" id="ProtNLM"/>
    </source>
</evidence>
<dbReference type="RefSeq" id="WP_194112028.1">
    <property type="nucleotide sequence ID" value="NZ_JADFFL010000004.1"/>
</dbReference>
<keyword evidence="4" id="KW-1185">Reference proteome</keyword>
<dbReference type="InterPro" id="IPR006530">
    <property type="entry name" value="YD"/>
</dbReference>
<evidence type="ECO:0000256" key="1">
    <source>
        <dbReference type="SAM" id="MobiDB-lite"/>
    </source>
</evidence>
<organism evidence="3 4">
    <name type="scientific">Mucilaginibacter myungsuensis</name>
    <dbReference type="NCBI Taxonomy" id="649104"/>
    <lineage>
        <taxon>Bacteria</taxon>
        <taxon>Pseudomonadati</taxon>
        <taxon>Bacteroidota</taxon>
        <taxon>Sphingobacteriia</taxon>
        <taxon>Sphingobacteriales</taxon>
        <taxon>Sphingobacteriaceae</taxon>
        <taxon>Mucilaginibacter</taxon>
    </lineage>
</organism>
<dbReference type="AlphaFoldDB" id="A0A929L2C1"/>
<dbReference type="EMBL" id="JADFFL010000004">
    <property type="protein sequence ID" value="MBE9662805.1"/>
    <property type="molecule type" value="Genomic_DNA"/>
</dbReference>
<feature type="chain" id="PRO_5036875528" description="YD repeat-containing protein" evidence="2">
    <location>
        <begin position="25"/>
        <end position="276"/>
    </location>
</feature>
<proteinExistence type="predicted"/>
<feature type="signal peptide" evidence="2">
    <location>
        <begin position="1"/>
        <end position="24"/>
    </location>
</feature>
<feature type="region of interest" description="Disordered" evidence="1">
    <location>
        <begin position="254"/>
        <end position="276"/>
    </location>
</feature>
<dbReference type="Gene3D" id="2.180.10.10">
    <property type="entry name" value="RHS repeat-associated core"/>
    <property type="match status" value="1"/>
</dbReference>
<evidence type="ECO:0000313" key="3">
    <source>
        <dbReference type="EMBL" id="MBE9662805.1"/>
    </source>
</evidence>
<dbReference type="PROSITE" id="PS51257">
    <property type="entry name" value="PROKAR_LIPOPROTEIN"/>
    <property type="match status" value="1"/>
</dbReference>
<protein>
    <recommendedName>
        <fullName evidence="5">YD repeat-containing protein</fullName>
    </recommendedName>
</protein>